<evidence type="ECO:0000313" key="2">
    <source>
        <dbReference type="Proteomes" id="UP000093757"/>
    </source>
</evidence>
<dbReference type="AlphaFoldDB" id="A0A1A6BID3"/>
<sequence length="81" mass="8531">MEGNLNIPMVLRALNSASVVQNALIVAVPAEVSAPARSYISATLDQTTAAMGNTPTSEVNRLTDVRNDAMFALLDTCGLPR</sequence>
<reference evidence="1 2" key="1">
    <citation type="submission" date="2016-06" db="EMBL/GenBank/DDBJ databases">
        <authorList>
            <person name="Kjaerup R.B."/>
            <person name="Dalgaard T.S."/>
            <person name="Juul-Madsen H.R."/>
        </authorList>
    </citation>
    <scope>NUCLEOTIDE SEQUENCE [LARGE SCALE GENOMIC DNA]</scope>
    <source>
        <strain evidence="1 2">1245752.6</strain>
    </source>
</reference>
<organism evidence="1 2">
    <name type="scientific">Mycobacterium gordonae</name>
    <dbReference type="NCBI Taxonomy" id="1778"/>
    <lineage>
        <taxon>Bacteria</taxon>
        <taxon>Bacillati</taxon>
        <taxon>Actinomycetota</taxon>
        <taxon>Actinomycetes</taxon>
        <taxon>Mycobacteriales</taxon>
        <taxon>Mycobacteriaceae</taxon>
        <taxon>Mycobacterium</taxon>
    </lineage>
</organism>
<proteinExistence type="predicted"/>
<gene>
    <name evidence="1" type="ORF">A9W98_16790</name>
</gene>
<dbReference type="OrthoDB" id="4752890at2"/>
<protein>
    <submittedName>
        <fullName evidence="1">Uncharacterized protein</fullName>
    </submittedName>
</protein>
<dbReference type="RefSeq" id="WP_065133687.1">
    <property type="nucleotide sequence ID" value="NZ_MAEM01000225.1"/>
</dbReference>
<name>A0A1A6BID3_MYCGO</name>
<dbReference type="Proteomes" id="UP000093757">
    <property type="component" value="Unassembled WGS sequence"/>
</dbReference>
<dbReference type="EMBL" id="MAEM01000225">
    <property type="protein sequence ID" value="OBS02085.1"/>
    <property type="molecule type" value="Genomic_DNA"/>
</dbReference>
<accession>A0A1A6BID3</accession>
<evidence type="ECO:0000313" key="1">
    <source>
        <dbReference type="EMBL" id="OBS02085.1"/>
    </source>
</evidence>
<comment type="caution">
    <text evidence="1">The sequence shown here is derived from an EMBL/GenBank/DDBJ whole genome shotgun (WGS) entry which is preliminary data.</text>
</comment>